<dbReference type="Proteomes" id="UP000193061">
    <property type="component" value="Unassembled WGS sequence"/>
</dbReference>
<dbReference type="GO" id="GO:0008360">
    <property type="term" value="P:regulation of cell shape"/>
    <property type="evidence" value="ECO:0007669"/>
    <property type="project" value="UniProtKB-KW"/>
</dbReference>
<dbReference type="PANTHER" id="PTHR30627:SF2">
    <property type="entry name" value="PEPTIDOGLYCAN D,D-TRANSPEPTIDASE MRDA"/>
    <property type="match status" value="1"/>
</dbReference>
<dbReference type="Pfam" id="PF03717">
    <property type="entry name" value="PBP_dimer"/>
    <property type="match status" value="1"/>
</dbReference>
<dbReference type="PANTHER" id="PTHR30627">
    <property type="entry name" value="PEPTIDOGLYCAN D,D-TRANSPEPTIDASE"/>
    <property type="match status" value="1"/>
</dbReference>
<keyword evidence="7" id="KW-0812">Transmembrane</keyword>
<organism evidence="17 18">
    <name type="scientific">Roseovarius albus</name>
    <dbReference type="NCBI Taxonomy" id="1247867"/>
    <lineage>
        <taxon>Bacteria</taxon>
        <taxon>Pseudomonadati</taxon>
        <taxon>Pseudomonadota</taxon>
        <taxon>Alphaproteobacteria</taxon>
        <taxon>Rhodobacterales</taxon>
        <taxon>Roseobacteraceae</taxon>
        <taxon>Roseovarius</taxon>
    </lineage>
</organism>
<dbReference type="InterPro" id="IPR036138">
    <property type="entry name" value="PBP_dimer_sf"/>
</dbReference>
<gene>
    <name evidence="17" type="primary">spoVD</name>
    <name evidence="17" type="ORF">ROA7450_01396</name>
</gene>
<dbReference type="EMBL" id="FWFX01000003">
    <property type="protein sequence ID" value="SLN31422.1"/>
    <property type="molecule type" value="Genomic_DNA"/>
</dbReference>
<evidence type="ECO:0000256" key="13">
    <source>
        <dbReference type="ARBA" id="ARBA00023316"/>
    </source>
</evidence>
<dbReference type="GO" id="GO:0071972">
    <property type="term" value="F:peptidoglycan L,D-transpeptidase activity"/>
    <property type="evidence" value="ECO:0007669"/>
    <property type="project" value="TreeGrafter"/>
</dbReference>
<dbReference type="SUPFAM" id="SSF56601">
    <property type="entry name" value="beta-lactamase/transpeptidase-like"/>
    <property type="match status" value="1"/>
</dbReference>
<evidence type="ECO:0000256" key="2">
    <source>
        <dbReference type="ARBA" id="ARBA00004236"/>
    </source>
</evidence>
<keyword evidence="3" id="KW-1003">Cell membrane</keyword>
<evidence type="ECO:0000256" key="8">
    <source>
        <dbReference type="ARBA" id="ARBA00022801"/>
    </source>
</evidence>
<evidence type="ECO:0000256" key="7">
    <source>
        <dbReference type="ARBA" id="ARBA00022692"/>
    </source>
</evidence>
<keyword evidence="4" id="KW-0997">Cell inner membrane</keyword>
<name>A0A1X6YUA4_9RHOB</name>
<feature type="domain" description="Penicillin-binding protein transpeptidase" evidence="15">
    <location>
        <begin position="269"/>
        <end position="602"/>
    </location>
</feature>
<evidence type="ECO:0000313" key="17">
    <source>
        <dbReference type="EMBL" id="SLN31422.1"/>
    </source>
</evidence>
<dbReference type="GO" id="GO:0071555">
    <property type="term" value="P:cell wall organization"/>
    <property type="evidence" value="ECO:0007669"/>
    <property type="project" value="UniProtKB-KW"/>
</dbReference>
<dbReference type="GO" id="GO:0009002">
    <property type="term" value="F:serine-type D-Ala-D-Ala carboxypeptidase activity"/>
    <property type="evidence" value="ECO:0007669"/>
    <property type="project" value="InterPro"/>
</dbReference>
<evidence type="ECO:0000256" key="4">
    <source>
        <dbReference type="ARBA" id="ARBA00022519"/>
    </source>
</evidence>
<dbReference type="OrthoDB" id="9766847at2"/>
<dbReference type="GO" id="GO:0009252">
    <property type="term" value="P:peptidoglycan biosynthetic process"/>
    <property type="evidence" value="ECO:0007669"/>
    <property type="project" value="UniProtKB-KW"/>
</dbReference>
<evidence type="ECO:0000256" key="10">
    <source>
        <dbReference type="ARBA" id="ARBA00022984"/>
    </source>
</evidence>
<dbReference type="Gene3D" id="3.90.1310.10">
    <property type="entry name" value="Penicillin-binding protein 2a (Domain 2)"/>
    <property type="match status" value="1"/>
</dbReference>
<keyword evidence="5" id="KW-0121">Carboxypeptidase</keyword>
<evidence type="ECO:0000256" key="14">
    <source>
        <dbReference type="SAM" id="MobiDB-lite"/>
    </source>
</evidence>
<proteinExistence type="predicted"/>
<keyword evidence="12" id="KW-0472">Membrane</keyword>
<keyword evidence="13" id="KW-0961">Cell wall biogenesis/degradation</keyword>
<dbReference type="GO" id="GO:0005886">
    <property type="term" value="C:plasma membrane"/>
    <property type="evidence" value="ECO:0007669"/>
    <property type="project" value="UniProtKB-SubCell"/>
</dbReference>
<dbReference type="InterPro" id="IPR005311">
    <property type="entry name" value="PBP_dimer"/>
</dbReference>
<dbReference type="InterPro" id="IPR050515">
    <property type="entry name" value="Beta-lactam/transpept"/>
</dbReference>
<evidence type="ECO:0000256" key="5">
    <source>
        <dbReference type="ARBA" id="ARBA00022645"/>
    </source>
</evidence>
<dbReference type="Pfam" id="PF00905">
    <property type="entry name" value="Transpeptidase"/>
    <property type="match status" value="1"/>
</dbReference>
<keyword evidence="9" id="KW-0133">Cell shape</keyword>
<keyword evidence="8" id="KW-0378">Hydrolase</keyword>
<dbReference type="InterPro" id="IPR001460">
    <property type="entry name" value="PCN-bd_Tpept"/>
</dbReference>
<keyword evidence="11" id="KW-1133">Transmembrane helix</keyword>
<accession>A0A1X6YUA4</accession>
<keyword evidence="10" id="KW-0573">Peptidoglycan synthesis</keyword>
<evidence type="ECO:0000256" key="12">
    <source>
        <dbReference type="ARBA" id="ARBA00023136"/>
    </source>
</evidence>
<dbReference type="Gene3D" id="3.40.710.10">
    <property type="entry name" value="DD-peptidase/beta-lactamase superfamily"/>
    <property type="match status" value="1"/>
</dbReference>
<keyword evidence="18" id="KW-1185">Reference proteome</keyword>
<evidence type="ECO:0000313" key="18">
    <source>
        <dbReference type="Proteomes" id="UP000193061"/>
    </source>
</evidence>
<dbReference type="InterPro" id="IPR017790">
    <property type="entry name" value="Penicillin-binding_protein_2"/>
</dbReference>
<evidence type="ECO:0000259" key="16">
    <source>
        <dbReference type="Pfam" id="PF03717"/>
    </source>
</evidence>
<evidence type="ECO:0000259" key="15">
    <source>
        <dbReference type="Pfam" id="PF00905"/>
    </source>
</evidence>
<dbReference type="InterPro" id="IPR012338">
    <property type="entry name" value="Beta-lactam/transpept-like"/>
</dbReference>
<comment type="subcellular location">
    <subcellularLocation>
        <location evidence="2">Cell membrane</location>
    </subcellularLocation>
    <subcellularLocation>
        <location evidence="1">Membrane</location>
        <topology evidence="1">Single-pass membrane protein</topology>
    </subcellularLocation>
</comment>
<feature type="domain" description="Penicillin-binding protein dimerisation" evidence="16">
    <location>
        <begin position="62"/>
        <end position="236"/>
    </location>
</feature>
<dbReference type="GO" id="GO:0006508">
    <property type="term" value="P:proteolysis"/>
    <property type="evidence" value="ECO:0007669"/>
    <property type="project" value="UniProtKB-KW"/>
</dbReference>
<reference evidence="17 18" key="1">
    <citation type="submission" date="2017-03" db="EMBL/GenBank/DDBJ databases">
        <authorList>
            <person name="Afonso C.L."/>
            <person name="Miller P.J."/>
            <person name="Scott M.A."/>
            <person name="Spackman E."/>
            <person name="Goraichik I."/>
            <person name="Dimitrov K.M."/>
            <person name="Suarez D.L."/>
            <person name="Swayne D.E."/>
        </authorList>
    </citation>
    <scope>NUCLEOTIDE SEQUENCE [LARGE SCALE GENOMIC DNA]</scope>
    <source>
        <strain evidence="17 18">CECT 7450</strain>
    </source>
</reference>
<sequence>MKRPPKDNEASQKIMTRRGLILGGAQLGLVGVLAGRMRYMQVDQADEFRLLADENRINLRLIPPSRGRIYDRNGVIIAENAPSYRINMIREEADDVEEVIDRLARIIELDPDELERALKDLKKLRGDTPVTVADRVSWDDVSRVAVNTPALPGIVPEVGLSRHYPTGYDYAHVIGYVGPVNDRDLETIDAPDALLLIPRFQIGKIGLEKRREDTLRGKAGNKRVEVNAAGRVMRELERVEGQAGADIQVTINDQLQAYVNSRLEGQSAAAVVMDCENGDLLACVSAPSYDPNLFVRGISSTNYNALLENKYRPLPNKVVQGVYPPGSTFKMVTALAALESGNANLGETVYCPGHLQVSGRRFHCWKRGGHGSVDLLRSLRESCDVYYYEMARRTGIEKISEMARLLGLGTVHDLPMTSVAKGLAPTKDWKQINRDEAWQVGDSVNASIGQGFVLASPLQLAVMSARLATGRSVEPRLIKSIDGVEQPPLPGEDLGLNPRYLHAVREAMFEVSNSRRGTAYRSRIIEETLRMAGKTGTSQVRNISAAERAAGVRRNSDLPWERRDHALFVNFAPYDNPKVAVAVVVEHGGGGSKAAAPIARDITLQALYDGDPPLEAYPAKDRENIEAQQEEYQKKRPNRSKPRQDRA</sequence>
<evidence type="ECO:0000256" key="11">
    <source>
        <dbReference type="ARBA" id="ARBA00022989"/>
    </source>
</evidence>
<keyword evidence="6" id="KW-0645">Protease</keyword>
<evidence type="ECO:0000256" key="3">
    <source>
        <dbReference type="ARBA" id="ARBA00022475"/>
    </source>
</evidence>
<dbReference type="SUPFAM" id="SSF56519">
    <property type="entry name" value="Penicillin binding protein dimerisation domain"/>
    <property type="match status" value="1"/>
</dbReference>
<protein>
    <submittedName>
        <fullName evidence="17">Stage V sporulation protein D</fullName>
    </submittedName>
</protein>
<evidence type="ECO:0000256" key="6">
    <source>
        <dbReference type="ARBA" id="ARBA00022670"/>
    </source>
</evidence>
<feature type="region of interest" description="Disordered" evidence="14">
    <location>
        <begin position="610"/>
        <end position="647"/>
    </location>
</feature>
<dbReference type="RefSeq" id="WP_085804936.1">
    <property type="nucleotide sequence ID" value="NZ_FWFX01000003.1"/>
</dbReference>
<evidence type="ECO:0000256" key="1">
    <source>
        <dbReference type="ARBA" id="ARBA00004167"/>
    </source>
</evidence>
<dbReference type="NCBIfam" id="TIGR03423">
    <property type="entry name" value="pbp2_mrdA"/>
    <property type="match status" value="1"/>
</dbReference>
<dbReference type="Gene3D" id="3.30.1390.30">
    <property type="entry name" value="Penicillin-binding protein 2a, domain 3"/>
    <property type="match status" value="1"/>
</dbReference>
<dbReference type="GO" id="GO:0008658">
    <property type="term" value="F:penicillin binding"/>
    <property type="evidence" value="ECO:0007669"/>
    <property type="project" value="InterPro"/>
</dbReference>
<evidence type="ECO:0000256" key="9">
    <source>
        <dbReference type="ARBA" id="ARBA00022960"/>
    </source>
</evidence>
<dbReference type="AlphaFoldDB" id="A0A1X6YUA4"/>